<name>A0AAU7J8K0_LOCMI</name>
<dbReference type="PROSITE" id="PS50304">
    <property type="entry name" value="TUDOR"/>
    <property type="match status" value="1"/>
</dbReference>
<evidence type="ECO:0000313" key="3">
    <source>
        <dbReference type="EMBL" id="XBN89727.1"/>
    </source>
</evidence>
<dbReference type="PANTHER" id="PTHR22948:SF29">
    <property type="entry name" value="FI02030P-RELATED"/>
    <property type="match status" value="1"/>
</dbReference>
<dbReference type="PANTHER" id="PTHR22948">
    <property type="entry name" value="TUDOR DOMAIN CONTAINING PROTEIN"/>
    <property type="match status" value="1"/>
</dbReference>
<accession>A0AAU7J8K0</accession>
<dbReference type="InterPro" id="IPR035437">
    <property type="entry name" value="SNase_OB-fold_sf"/>
</dbReference>
<dbReference type="Gene3D" id="2.40.50.90">
    <property type="match status" value="1"/>
</dbReference>
<dbReference type="SMART" id="SM00333">
    <property type="entry name" value="TUDOR"/>
    <property type="match status" value="1"/>
</dbReference>
<feature type="domain" description="Tudor" evidence="2">
    <location>
        <begin position="111"/>
        <end position="168"/>
    </location>
</feature>
<reference evidence="3" key="1">
    <citation type="submission" date="2023-12" db="EMBL/GenBank/DDBJ databases">
        <title>Identification and Expression Profile Analysis of Tudor Family Genes in Locusta migratoria, and Functional Characterization of LmTdr7.</title>
        <authorList>
            <person name="Deng S."/>
            <person name="Wang J."/>
            <person name="Ma E."/>
            <person name="Zhang J."/>
            <person name="Xing S."/>
        </authorList>
    </citation>
    <scope>NUCLEOTIDE SEQUENCE</scope>
</reference>
<evidence type="ECO:0000259" key="2">
    <source>
        <dbReference type="PROSITE" id="PS50304"/>
    </source>
</evidence>
<proteinExistence type="evidence at transcript level"/>
<feature type="compositionally biased region" description="Polar residues" evidence="1">
    <location>
        <begin position="270"/>
        <end position="286"/>
    </location>
</feature>
<dbReference type="Gene3D" id="2.30.30.140">
    <property type="match status" value="1"/>
</dbReference>
<dbReference type="InterPro" id="IPR050621">
    <property type="entry name" value="Tudor_domain_containing"/>
</dbReference>
<dbReference type="GO" id="GO:0007283">
    <property type="term" value="P:spermatogenesis"/>
    <property type="evidence" value="ECO:0007669"/>
    <property type="project" value="TreeGrafter"/>
</dbReference>
<dbReference type="GO" id="GO:0043186">
    <property type="term" value="C:P granule"/>
    <property type="evidence" value="ECO:0007669"/>
    <property type="project" value="TreeGrafter"/>
</dbReference>
<dbReference type="AlphaFoldDB" id="A0AAU7J8K0"/>
<sequence>MSPKSNVRNGRSNERAAGNSNGVVLVSSDYIPAPYPEDVVNHRHIIIHEELPDNVLYSAELQVYVRKVNSPSEFWINLCGSDYSRKLVDLYADMRQFYQQKQDRYLLPNYAVLVGQFCVCSHINEWHRARIVNASDKELVDVFLIDCGGTVTVSTNNLRYMHKQFSYLPVQSFLANLPDIKPRSGADWSTSVCEFFHQETAGKKLFAKVLNVATEKHTVSLKLLDASRNSISDKLISNNMARAKGKGFDAPAMRNGGSLVSSLGASSLKVDNTDTSSRSEDNSTLPESDEAVSRGSDAPVTCNTWRNVYHNDVTVAGKKLLLLTVEDKNYFVLSEFLQAFSVLHEHVVLKLLETFPSRVVVEKMADRQLTALLRRSVKGRRIRGLAHLADRGVDPRVRLLPVGAACQLLAFLGADGSQRISLHNFVCSWAAGASF</sequence>
<dbReference type="Pfam" id="PF00567">
    <property type="entry name" value="TUDOR"/>
    <property type="match status" value="1"/>
</dbReference>
<dbReference type="GO" id="GO:0030719">
    <property type="term" value="P:P granule organization"/>
    <property type="evidence" value="ECO:0007669"/>
    <property type="project" value="TreeGrafter"/>
</dbReference>
<evidence type="ECO:0000256" key="1">
    <source>
        <dbReference type="SAM" id="MobiDB-lite"/>
    </source>
</evidence>
<dbReference type="InterPro" id="IPR002999">
    <property type="entry name" value="Tudor"/>
</dbReference>
<dbReference type="GO" id="GO:0034587">
    <property type="term" value="P:piRNA processing"/>
    <property type="evidence" value="ECO:0007669"/>
    <property type="project" value="TreeGrafter"/>
</dbReference>
<feature type="region of interest" description="Disordered" evidence="1">
    <location>
        <begin position="270"/>
        <end position="296"/>
    </location>
</feature>
<protein>
    <submittedName>
        <fullName evidence="3">Tudor domain-containing protein Tdr24</fullName>
    </submittedName>
</protein>
<dbReference type="EMBL" id="OR912226">
    <property type="protein sequence ID" value="XBN89727.1"/>
    <property type="molecule type" value="mRNA"/>
</dbReference>
<organism evidence="3">
    <name type="scientific">Locusta migratoria</name>
    <name type="common">Migratory locust</name>
    <dbReference type="NCBI Taxonomy" id="7004"/>
    <lineage>
        <taxon>Eukaryota</taxon>
        <taxon>Metazoa</taxon>
        <taxon>Ecdysozoa</taxon>
        <taxon>Arthropoda</taxon>
        <taxon>Hexapoda</taxon>
        <taxon>Insecta</taxon>
        <taxon>Pterygota</taxon>
        <taxon>Neoptera</taxon>
        <taxon>Polyneoptera</taxon>
        <taxon>Orthoptera</taxon>
        <taxon>Caelifera</taxon>
        <taxon>Acrididea</taxon>
        <taxon>Acridomorpha</taxon>
        <taxon>Acridoidea</taxon>
        <taxon>Acrididae</taxon>
        <taxon>Oedipodinae</taxon>
        <taxon>Locusta</taxon>
    </lineage>
</organism>
<dbReference type="SUPFAM" id="SSF63748">
    <property type="entry name" value="Tudor/PWWP/MBT"/>
    <property type="match status" value="1"/>
</dbReference>